<keyword evidence="4" id="KW-1185">Reference proteome</keyword>
<sequence length="394" mass="42300">MFDLIPKLLSYAAVLDNTLAFSIASFLFPLFASYKALKTSDPTQLTPWLMYWSVLSCALLVESWLEFILWLVPFYSYMRLFFLLYLVLPQTQGARYLYETYLHPYLEENETQIEDFIASAHDRLRTAGMAYLRQAIELVKTKMLGMPPSEPSPEEVRAKAAPQGYTQALLARFSVPATRWASQGAGNAGAEFYNLLAGAVSAATGASALASAGGSSSGGGARSAQGMGEMSSSGTLIPDNIRGSQEKMSFIASQRERLAFVINALDREAKALQSGEQDANRARPSSLSLDGSDNNNNNNGASGFERPPSGHSVWSALSKSRSEVDFEKIEAESASEEDENGLRRRAEASTPGSNNGGRAGWSFLGWGTVGGATGAATPATDSSTRGQSSGVDQS</sequence>
<evidence type="ECO:0000256" key="2">
    <source>
        <dbReference type="SAM" id="MobiDB-lite"/>
    </source>
</evidence>
<keyword evidence="1" id="KW-0812">Transmembrane</keyword>
<proteinExistence type="inferred from homology"/>
<protein>
    <recommendedName>
        <fullName evidence="1">Protein YOP1</fullName>
    </recommendedName>
</protein>
<dbReference type="EMBL" id="JAQQWI010000009">
    <property type="protein sequence ID" value="KAK8023140.1"/>
    <property type="molecule type" value="Genomic_DNA"/>
</dbReference>
<comment type="similarity">
    <text evidence="1">Belongs to the DP1 family.</text>
</comment>
<dbReference type="InterPro" id="IPR004345">
    <property type="entry name" value="TB2_DP1_HVA22"/>
</dbReference>
<accession>A0ABR1RYZ5</accession>
<evidence type="ECO:0000313" key="3">
    <source>
        <dbReference type="EMBL" id="KAK8023140.1"/>
    </source>
</evidence>
<name>A0ABR1RYZ5_9PEZI</name>
<feature type="compositionally biased region" description="Low complexity" evidence="2">
    <location>
        <begin position="285"/>
        <end position="300"/>
    </location>
</feature>
<feature type="compositionally biased region" description="Polar residues" evidence="2">
    <location>
        <begin position="381"/>
        <end position="394"/>
    </location>
</feature>
<keyword evidence="1" id="KW-1133">Transmembrane helix</keyword>
<feature type="region of interest" description="Disordered" evidence="2">
    <location>
        <begin position="209"/>
        <end position="240"/>
    </location>
</feature>
<gene>
    <name evidence="3" type="ORF">PG991_007021</name>
</gene>
<comment type="subcellular location">
    <subcellularLocation>
        <location evidence="1">Membrane</location>
        <topology evidence="1">Multi-pass membrane protein</topology>
    </subcellularLocation>
</comment>
<comment type="caution">
    <text evidence="1">Lacks conserved residue(s) required for the propagation of feature annotation.</text>
</comment>
<feature type="compositionally biased region" description="Basic and acidic residues" evidence="2">
    <location>
        <begin position="320"/>
        <end position="331"/>
    </location>
</feature>
<feature type="transmembrane region" description="Helical" evidence="1">
    <location>
        <begin position="12"/>
        <end position="33"/>
    </location>
</feature>
<feature type="region of interest" description="Disordered" evidence="2">
    <location>
        <begin position="272"/>
        <end position="394"/>
    </location>
</feature>
<comment type="caution">
    <text evidence="3">The sequence shown here is derived from an EMBL/GenBank/DDBJ whole genome shotgun (WGS) entry which is preliminary data.</text>
</comment>
<reference evidence="3 4" key="1">
    <citation type="submission" date="2023-01" db="EMBL/GenBank/DDBJ databases">
        <title>Analysis of 21 Apiospora genomes using comparative genomics revels a genus with tremendous synthesis potential of carbohydrate active enzymes and secondary metabolites.</title>
        <authorList>
            <person name="Sorensen T."/>
        </authorList>
    </citation>
    <scope>NUCLEOTIDE SEQUENCE [LARGE SCALE GENOMIC DNA]</scope>
    <source>
        <strain evidence="3 4">CBS 20057</strain>
    </source>
</reference>
<evidence type="ECO:0000313" key="4">
    <source>
        <dbReference type="Proteomes" id="UP001396898"/>
    </source>
</evidence>
<evidence type="ECO:0000256" key="1">
    <source>
        <dbReference type="RuleBase" id="RU362006"/>
    </source>
</evidence>
<organism evidence="3 4">
    <name type="scientific">Apiospora marii</name>
    <dbReference type="NCBI Taxonomy" id="335849"/>
    <lineage>
        <taxon>Eukaryota</taxon>
        <taxon>Fungi</taxon>
        <taxon>Dikarya</taxon>
        <taxon>Ascomycota</taxon>
        <taxon>Pezizomycotina</taxon>
        <taxon>Sordariomycetes</taxon>
        <taxon>Xylariomycetidae</taxon>
        <taxon>Amphisphaeriales</taxon>
        <taxon>Apiosporaceae</taxon>
        <taxon>Apiospora</taxon>
    </lineage>
</organism>
<dbReference type="PANTHER" id="PTHR12300:SF177">
    <property type="entry name" value="PROTEIN YOP1"/>
    <property type="match status" value="1"/>
</dbReference>
<keyword evidence="3" id="KW-0675">Receptor</keyword>
<dbReference type="Proteomes" id="UP001396898">
    <property type="component" value="Unassembled WGS sequence"/>
</dbReference>
<dbReference type="PANTHER" id="PTHR12300">
    <property type="entry name" value="HVA22-LIKE PROTEINS"/>
    <property type="match status" value="1"/>
</dbReference>
<dbReference type="Pfam" id="PF03134">
    <property type="entry name" value="TB2_DP1_HVA22"/>
    <property type="match status" value="1"/>
</dbReference>
<keyword evidence="1" id="KW-0472">Membrane</keyword>